<comment type="caution">
    <text evidence="4">The sequence shown here is derived from an EMBL/GenBank/DDBJ whole genome shotgun (WGS) entry which is preliminary data.</text>
</comment>
<gene>
    <name evidence="4" type="ORF">JOF43_001566</name>
</gene>
<protein>
    <recommendedName>
        <fullName evidence="6">GvpL/GvpF family gas vesicle protein</fullName>
    </recommendedName>
</protein>
<name>A0ABS4X1J8_9MICO</name>
<comment type="similarity">
    <text evidence="3">Belongs to the gas vesicle GvpF/GvpL family.</text>
</comment>
<evidence type="ECO:0008006" key="6">
    <source>
        <dbReference type="Google" id="ProtNLM"/>
    </source>
</evidence>
<keyword evidence="5" id="KW-1185">Reference proteome</keyword>
<evidence type="ECO:0000256" key="1">
    <source>
        <dbReference type="ARBA" id="ARBA00022987"/>
    </source>
</evidence>
<evidence type="ECO:0000313" key="5">
    <source>
        <dbReference type="Proteomes" id="UP001519290"/>
    </source>
</evidence>
<dbReference type="InterPro" id="IPR009430">
    <property type="entry name" value="GvpL/GvpF"/>
</dbReference>
<reference evidence="4 5" key="1">
    <citation type="submission" date="2021-03" db="EMBL/GenBank/DDBJ databases">
        <title>Sequencing the genomes of 1000 actinobacteria strains.</title>
        <authorList>
            <person name="Klenk H.-P."/>
        </authorList>
    </citation>
    <scope>NUCLEOTIDE SEQUENCE [LARGE SCALE GENOMIC DNA]</scope>
    <source>
        <strain evidence="4 5">DSM 14566</strain>
    </source>
</reference>
<dbReference type="PANTHER" id="PTHR36852:SF1">
    <property type="entry name" value="PROTEIN GVPL 2"/>
    <property type="match status" value="1"/>
</dbReference>
<dbReference type="Pfam" id="PF06386">
    <property type="entry name" value="GvpL_GvpF"/>
    <property type="match status" value="1"/>
</dbReference>
<keyword evidence="1" id="KW-0304">Gas vesicle</keyword>
<dbReference type="Proteomes" id="UP001519290">
    <property type="component" value="Unassembled WGS sequence"/>
</dbReference>
<dbReference type="PANTHER" id="PTHR36852">
    <property type="entry name" value="PROTEIN GVPL 2"/>
    <property type="match status" value="1"/>
</dbReference>
<proteinExistence type="inferred from homology"/>
<evidence type="ECO:0000256" key="2">
    <source>
        <dbReference type="ARBA" id="ARBA00035108"/>
    </source>
</evidence>
<sequence>MSDPALYVYAIVPRSATTAPGTGIDGREVVAIDGGDGIAALVHRQDTTPFEGPDDDVRRWVLEHSEVIDRAWQTAGTALPVSFNVIVAPREESTAEDALRQWLRENAGTVGDKLSALRGHAELRIEIGVDVGEVTADAPEIDHLLSEMSSKPEGVQRLYRKKLETRRRDVSDRLADSLYPDFRRRILQHAVDIVENRRSRTEEGTVPVLDVAVLVADAEVEALGVELADIRDSRGGIGIRFLGPWPPYSFADLPSLAPARDPEEA</sequence>
<organism evidence="4 5">
    <name type="scientific">Brachybacterium sacelli</name>
    <dbReference type="NCBI Taxonomy" id="173364"/>
    <lineage>
        <taxon>Bacteria</taxon>
        <taxon>Bacillati</taxon>
        <taxon>Actinomycetota</taxon>
        <taxon>Actinomycetes</taxon>
        <taxon>Micrococcales</taxon>
        <taxon>Dermabacteraceae</taxon>
        <taxon>Brachybacterium</taxon>
    </lineage>
</organism>
<dbReference type="RefSeq" id="WP_209900899.1">
    <property type="nucleotide sequence ID" value="NZ_BAAAJW010000002.1"/>
</dbReference>
<comment type="subcellular location">
    <subcellularLocation>
        <location evidence="2">Gas vesicle</location>
    </subcellularLocation>
</comment>
<accession>A0ABS4X1J8</accession>
<evidence type="ECO:0000256" key="3">
    <source>
        <dbReference type="ARBA" id="ARBA00035643"/>
    </source>
</evidence>
<evidence type="ECO:0000313" key="4">
    <source>
        <dbReference type="EMBL" id="MBP2381609.1"/>
    </source>
</evidence>
<dbReference type="EMBL" id="JAGIOD010000001">
    <property type="protein sequence ID" value="MBP2381609.1"/>
    <property type="molecule type" value="Genomic_DNA"/>
</dbReference>